<evidence type="ECO:0000256" key="1">
    <source>
        <dbReference type="SAM" id="Phobius"/>
    </source>
</evidence>
<sequence>MLTWVFFGFLLGLQHALEADHIAAVASLTADKKGVRNIIRHGAVWGLGHALVLGAFGGAVYALELTLSGRLASGLEFAVGIMMVLLGARLLYVLLRDRVHFHTHRHGAENVHFHAHSHAGDVKNHALSRHGHAHPAGGWRRSLAVGMMHGLAGSAALVALAASTAPSIPLGVAFILLFGLGSIAGMALFSAVIAVPLSYTAMTLTWATRGFQALAGLFAIAIGLHTLVETGTVLFG</sequence>
<keyword evidence="1" id="KW-0812">Transmembrane</keyword>
<protein>
    <submittedName>
        <fullName evidence="2">Urease accessory protein</fullName>
    </submittedName>
</protein>
<dbReference type="RefSeq" id="WP_111199569.1">
    <property type="nucleotide sequence ID" value="NZ_QKVK01000008.1"/>
</dbReference>
<feature type="transmembrane region" description="Helical" evidence="1">
    <location>
        <begin position="75"/>
        <end position="95"/>
    </location>
</feature>
<comment type="caution">
    <text evidence="2">The sequence shown here is derived from an EMBL/GenBank/DDBJ whole genome shotgun (WGS) entry which is preliminary data.</text>
</comment>
<proteinExistence type="predicted"/>
<reference evidence="3" key="1">
    <citation type="submission" date="2018-06" db="EMBL/GenBank/DDBJ databases">
        <title>Aestuariibacter litoralis strain KCTC 52945T.</title>
        <authorList>
            <person name="Li X."/>
            <person name="Salam N."/>
            <person name="Li J.-L."/>
            <person name="Chen Y.-M."/>
            <person name="Yang Z.-W."/>
            <person name="Zhang L.-Y."/>
            <person name="Han M.-X."/>
            <person name="Xiao M."/>
            <person name="Li W.-J."/>
        </authorList>
    </citation>
    <scope>NUCLEOTIDE SEQUENCE [LARGE SCALE GENOMIC DNA]</scope>
    <source>
        <strain evidence="3">KCTC 52945</strain>
    </source>
</reference>
<evidence type="ECO:0000313" key="2">
    <source>
        <dbReference type="EMBL" id="PZF75762.1"/>
    </source>
</evidence>
<dbReference type="PANTHER" id="PTHR33876">
    <property type="entry name" value="UNNAMED PRODUCT"/>
    <property type="match status" value="1"/>
</dbReference>
<evidence type="ECO:0000313" key="3">
    <source>
        <dbReference type="Proteomes" id="UP000248795"/>
    </source>
</evidence>
<feature type="transmembrane region" description="Helical" evidence="1">
    <location>
        <begin position="211"/>
        <end position="235"/>
    </location>
</feature>
<dbReference type="InterPro" id="IPR052776">
    <property type="entry name" value="Chloro_ReproSupport/MetalTrans"/>
</dbReference>
<feature type="transmembrane region" description="Helical" evidence="1">
    <location>
        <begin position="43"/>
        <end position="63"/>
    </location>
</feature>
<dbReference type="PANTHER" id="PTHR33876:SF4">
    <property type="entry name" value="CHLOROPLAST PROTEIN FOR GROWTH AND FERTILITY 2"/>
    <property type="match status" value="1"/>
</dbReference>
<accession>A0A2W2AQ89</accession>
<dbReference type="AlphaFoldDB" id="A0A2W2AQ89"/>
<dbReference type="EMBL" id="QKVK01000008">
    <property type="protein sequence ID" value="PZF75762.1"/>
    <property type="molecule type" value="Genomic_DNA"/>
</dbReference>
<keyword evidence="1" id="KW-1133">Transmembrane helix</keyword>
<keyword evidence="3" id="KW-1185">Reference proteome</keyword>
<organism evidence="2 3">
    <name type="scientific">Aestuariivirga litoralis</name>
    <dbReference type="NCBI Taxonomy" id="2650924"/>
    <lineage>
        <taxon>Bacteria</taxon>
        <taxon>Pseudomonadati</taxon>
        <taxon>Pseudomonadota</taxon>
        <taxon>Alphaproteobacteria</taxon>
        <taxon>Hyphomicrobiales</taxon>
        <taxon>Aestuariivirgaceae</taxon>
        <taxon>Aestuariivirga</taxon>
    </lineage>
</organism>
<name>A0A2W2AQ89_9HYPH</name>
<dbReference type="Proteomes" id="UP000248795">
    <property type="component" value="Unassembled WGS sequence"/>
</dbReference>
<feature type="transmembrane region" description="Helical" evidence="1">
    <location>
        <begin position="174"/>
        <end position="199"/>
    </location>
</feature>
<gene>
    <name evidence="2" type="ORF">DK847_16150</name>
</gene>
<keyword evidence="1" id="KW-0472">Membrane</keyword>
<feature type="transmembrane region" description="Helical" evidence="1">
    <location>
        <begin position="143"/>
        <end position="162"/>
    </location>
</feature>